<keyword evidence="2" id="KW-1185">Reference proteome</keyword>
<proteinExistence type="predicted"/>
<comment type="caution">
    <text evidence="1">The sequence shown here is derived from an EMBL/GenBank/DDBJ whole genome shotgun (WGS) entry which is preliminary data.</text>
</comment>
<name>A0ACC1BW43_9ROSI</name>
<dbReference type="Proteomes" id="UP001164250">
    <property type="component" value="Chromosome 3"/>
</dbReference>
<evidence type="ECO:0000313" key="1">
    <source>
        <dbReference type="EMBL" id="KAJ0103356.1"/>
    </source>
</evidence>
<organism evidence="1 2">
    <name type="scientific">Pistacia atlantica</name>
    <dbReference type="NCBI Taxonomy" id="434234"/>
    <lineage>
        <taxon>Eukaryota</taxon>
        <taxon>Viridiplantae</taxon>
        <taxon>Streptophyta</taxon>
        <taxon>Embryophyta</taxon>
        <taxon>Tracheophyta</taxon>
        <taxon>Spermatophyta</taxon>
        <taxon>Magnoliopsida</taxon>
        <taxon>eudicotyledons</taxon>
        <taxon>Gunneridae</taxon>
        <taxon>Pentapetalae</taxon>
        <taxon>rosids</taxon>
        <taxon>malvids</taxon>
        <taxon>Sapindales</taxon>
        <taxon>Anacardiaceae</taxon>
        <taxon>Pistacia</taxon>
    </lineage>
</organism>
<sequence length="127" mass="14886">MYLTVLESSMGCVLGQHDESGRKERAIYYLSKKFTDYETRYSSLEKTCCALAWSAHRLRHYMLNFTTMLITRMDPLKYIFMLLAEFDIIYVTQKSIKGQVIADQLAENPVPDVESMQTYFPDDFVRL</sequence>
<protein>
    <submittedName>
        <fullName evidence="1">Uncharacterized protein</fullName>
    </submittedName>
</protein>
<reference evidence="2" key="1">
    <citation type="journal article" date="2023" name="G3 (Bethesda)">
        <title>Genome assembly and association tests identify interacting loci associated with vigor, precocity, and sex in interspecific pistachio rootstocks.</title>
        <authorList>
            <person name="Palmer W."/>
            <person name="Jacygrad E."/>
            <person name="Sagayaradj S."/>
            <person name="Cavanaugh K."/>
            <person name="Han R."/>
            <person name="Bertier L."/>
            <person name="Beede B."/>
            <person name="Kafkas S."/>
            <person name="Golino D."/>
            <person name="Preece J."/>
            <person name="Michelmore R."/>
        </authorList>
    </citation>
    <scope>NUCLEOTIDE SEQUENCE [LARGE SCALE GENOMIC DNA]</scope>
</reference>
<dbReference type="EMBL" id="CM047899">
    <property type="protein sequence ID" value="KAJ0103356.1"/>
    <property type="molecule type" value="Genomic_DNA"/>
</dbReference>
<evidence type="ECO:0000313" key="2">
    <source>
        <dbReference type="Proteomes" id="UP001164250"/>
    </source>
</evidence>
<gene>
    <name evidence="1" type="ORF">Patl1_05516</name>
</gene>
<accession>A0ACC1BW43</accession>